<evidence type="ECO:0000313" key="3">
    <source>
        <dbReference type="Proteomes" id="UP000314294"/>
    </source>
</evidence>
<evidence type="ECO:0000256" key="1">
    <source>
        <dbReference type="SAM" id="MobiDB-lite"/>
    </source>
</evidence>
<organism evidence="2 3">
    <name type="scientific">Liparis tanakae</name>
    <name type="common">Tanaka's snailfish</name>
    <dbReference type="NCBI Taxonomy" id="230148"/>
    <lineage>
        <taxon>Eukaryota</taxon>
        <taxon>Metazoa</taxon>
        <taxon>Chordata</taxon>
        <taxon>Craniata</taxon>
        <taxon>Vertebrata</taxon>
        <taxon>Euteleostomi</taxon>
        <taxon>Actinopterygii</taxon>
        <taxon>Neopterygii</taxon>
        <taxon>Teleostei</taxon>
        <taxon>Neoteleostei</taxon>
        <taxon>Acanthomorphata</taxon>
        <taxon>Eupercaria</taxon>
        <taxon>Perciformes</taxon>
        <taxon>Cottioidei</taxon>
        <taxon>Cottales</taxon>
        <taxon>Liparidae</taxon>
        <taxon>Liparis</taxon>
    </lineage>
</organism>
<dbReference type="EMBL" id="SRLO01001615">
    <property type="protein sequence ID" value="TNN36467.1"/>
    <property type="molecule type" value="Genomic_DNA"/>
</dbReference>
<reference evidence="2 3" key="1">
    <citation type="submission" date="2019-03" db="EMBL/GenBank/DDBJ databases">
        <title>First draft genome of Liparis tanakae, snailfish: a comprehensive survey of snailfish specific genes.</title>
        <authorList>
            <person name="Kim W."/>
            <person name="Song I."/>
            <person name="Jeong J.-H."/>
            <person name="Kim D."/>
            <person name="Kim S."/>
            <person name="Ryu S."/>
            <person name="Song J.Y."/>
            <person name="Lee S.K."/>
        </authorList>
    </citation>
    <scope>NUCLEOTIDE SEQUENCE [LARGE SCALE GENOMIC DNA]</scope>
    <source>
        <tissue evidence="2">Muscle</tissue>
    </source>
</reference>
<comment type="caution">
    <text evidence="2">The sequence shown here is derived from an EMBL/GenBank/DDBJ whole genome shotgun (WGS) entry which is preliminary data.</text>
</comment>
<gene>
    <name evidence="2" type="ORF">EYF80_053364</name>
</gene>
<dbReference type="AlphaFoldDB" id="A0A4Z2F5N5"/>
<accession>A0A4Z2F5N5</accession>
<sequence length="257" mass="28303">MRMVCAFLGIFQRVKSRLTCWVSSSNTDSPLQHFADGDRFAWEEETQRDVSDTTGNQITTGTKTPERGVRPRTRTCASKVRPEWQRLSGLHRMNPGRISSSSMPFSLNFRFSPGNASSVSTSSLSRINTSTVCCDTDVLMSTFEINTSLTTEATAWPVMQRRSSHPVGHHDELLGFTDASGLQLAEDNCAHVLEGRKEGRKRTQEEGSLQLTVGSSILLTSTMRCLTPAVFASMACSRVCPPFSKPVSNSPFLAEIT</sequence>
<protein>
    <submittedName>
        <fullName evidence="2">Uncharacterized protein</fullName>
    </submittedName>
</protein>
<feature type="region of interest" description="Disordered" evidence="1">
    <location>
        <begin position="45"/>
        <end position="73"/>
    </location>
</feature>
<evidence type="ECO:0000313" key="2">
    <source>
        <dbReference type="EMBL" id="TNN36467.1"/>
    </source>
</evidence>
<dbReference type="OrthoDB" id="7451037at2759"/>
<keyword evidence="3" id="KW-1185">Reference proteome</keyword>
<proteinExistence type="predicted"/>
<name>A0A4Z2F5N5_9TELE</name>
<dbReference type="Proteomes" id="UP000314294">
    <property type="component" value="Unassembled WGS sequence"/>
</dbReference>
<feature type="compositionally biased region" description="Low complexity" evidence="1">
    <location>
        <begin position="53"/>
        <end position="63"/>
    </location>
</feature>